<dbReference type="Proteomes" id="UP000742631">
    <property type="component" value="Unassembled WGS sequence"/>
</dbReference>
<dbReference type="SMART" id="SM00052">
    <property type="entry name" value="EAL"/>
    <property type="match status" value="1"/>
</dbReference>
<protein>
    <submittedName>
        <fullName evidence="4">EAL domain-containing protein</fullName>
    </submittedName>
</protein>
<feature type="transmembrane region" description="Helical" evidence="1">
    <location>
        <begin position="162"/>
        <end position="188"/>
    </location>
</feature>
<dbReference type="Pfam" id="PF00990">
    <property type="entry name" value="GGDEF"/>
    <property type="match status" value="1"/>
</dbReference>
<evidence type="ECO:0000313" key="4">
    <source>
        <dbReference type="EMBL" id="HJE24507.1"/>
    </source>
</evidence>
<organism evidence="4 5">
    <name type="scientific">Methylorubrum populi</name>
    <dbReference type="NCBI Taxonomy" id="223967"/>
    <lineage>
        <taxon>Bacteria</taxon>
        <taxon>Pseudomonadati</taxon>
        <taxon>Pseudomonadota</taxon>
        <taxon>Alphaproteobacteria</taxon>
        <taxon>Hyphomicrobiales</taxon>
        <taxon>Methylobacteriaceae</taxon>
        <taxon>Methylorubrum</taxon>
    </lineage>
</organism>
<dbReference type="NCBIfam" id="TIGR00254">
    <property type="entry name" value="GGDEF"/>
    <property type="match status" value="1"/>
</dbReference>
<dbReference type="GO" id="GO:0071111">
    <property type="term" value="F:cyclic-guanylate-specific phosphodiesterase activity"/>
    <property type="evidence" value="ECO:0007669"/>
    <property type="project" value="InterPro"/>
</dbReference>
<dbReference type="AlphaFoldDB" id="A0A921E3P6"/>
<dbReference type="SMART" id="SM00267">
    <property type="entry name" value="GGDEF"/>
    <property type="match status" value="1"/>
</dbReference>
<evidence type="ECO:0000313" key="5">
    <source>
        <dbReference type="Proteomes" id="UP000742631"/>
    </source>
</evidence>
<dbReference type="InterPro" id="IPR029787">
    <property type="entry name" value="Nucleotide_cyclase"/>
</dbReference>
<dbReference type="InterPro" id="IPR050706">
    <property type="entry name" value="Cyclic-di-GMP_PDE-like"/>
</dbReference>
<dbReference type="SUPFAM" id="SSF141868">
    <property type="entry name" value="EAL domain-like"/>
    <property type="match status" value="1"/>
</dbReference>
<reference evidence="4" key="1">
    <citation type="journal article" date="2021" name="PeerJ">
        <title>Extensive microbial diversity within the chicken gut microbiome revealed by metagenomics and culture.</title>
        <authorList>
            <person name="Gilroy R."/>
            <person name="Ravi A."/>
            <person name="Getino M."/>
            <person name="Pursley I."/>
            <person name="Horton D.L."/>
            <person name="Alikhan N.F."/>
            <person name="Baker D."/>
            <person name="Gharbi K."/>
            <person name="Hall N."/>
            <person name="Watson M."/>
            <person name="Adriaenssens E.M."/>
            <person name="Foster-Nyarko E."/>
            <person name="Jarju S."/>
            <person name="Secka A."/>
            <person name="Antonio M."/>
            <person name="Oren A."/>
            <person name="Chaudhuri R.R."/>
            <person name="La Ragione R."/>
            <person name="Hildebrand F."/>
            <person name="Pallen M.J."/>
        </authorList>
    </citation>
    <scope>NUCLEOTIDE SEQUENCE</scope>
    <source>
        <strain evidence="4">316</strain>
    </source>
</reference>
<comment type="caution">
    <text evidence="4">The sequence shown here is derived from an EMBL/GenBank/DDBJ whole genome shotgun (WGS) entry which is preliminary data.</text>
</comment>
<dbReference type="EMBL" id="DYYG01000037">
    <property type="protein sequence ID" value="HJE24507.1"/>
    <property type="molecule type" value="Genomic_DNA"/>
</dbReference>
<keyword evidence="1" id="KW-1133">Transmembrane helix</keyword>
<feature type="domain" description="EAL" evidence="2">
    <location>
        <begin position="402"/>
        <end position="655"/>
    </location>
</feature>
<dbReference type="InterPro" id="IPR043128">
    <property type="entry name" value="Rev_trsase/Diguanyl_cyclase"/>
</dbReference>
<dbReference type="SUPFAM" id="SSF55073">
    <property type="entry name" value="Nucleotide cyclase"/>
    <property type="match status" value="1"/>
</dbReference>
<dbReference type="InterPro" id="IPR000160">
    <property type="entry name" value="GGDEF_dom"/>
</dbReference>
<dbReference type="PANTHER" id="PTHR33121:SF70">
    <property type="entry name" value="SIGNALING PROTEIN YKOW"/>
    <property type="match status" value="1"/>
</dbReference>
<proteinExistence type="predicted"/>
<dbReference type="PROSITE" id="PS50887">
    <property type="entry name" value="GGDEF"/>
    <property type="match status" value="1"/>
</dbReference>
<keyword evidence="1" id="KW-0472">Membrane</keyword>
<sequence>MRPVRSAGPQLDKLIRRDQLEAARASLQQSLPINGLLGLASCLVAIHSGHGTLGGVWFSASTAVNLLRLGLCRAPCPGLATPTDGTSSGETAARSIDWHLQLACLAALLSGLVWAFLPALCDGYTSGQTLFYLTVTCGITAGAVTHGTSFARIPICFITPPLLSAAGCLLAAGGFDRICLAATVLLYLTALIRSTIATEKTFRETSRLKYEATVLAEARKAAHASASALAEEMHQQATHDGLTGLLNRTGFTQRAEARMAASEAICLMLLDLDGFKLVNDVYGHTMGDRVLIEVARRIRSALPAECDIARLGGDEFAVVFERSRVIENPVALAERLIWTVTEPFDSFDAGRLGMSVGICQWPTESLTHLLSCADEALYAAKHAGRNHFRLFDDGLRRRLEMRRECERGLSQALAEGALKVWFQPIFGRDGRSVTSLEALVRWHHPVHGWVSPPDLIAAAAMAGLTESLLRFILEQVCTMLCALRSRNLDDLSVAMNVSPREMAQIPVDDIILARLQTLGLPTAMLEIEITEETALDIDAVQGKLLALSRAGIRVALDDFGNGYSSLASLRQLRADRVKIDRSLVTGLTEAEDKRELVQAVLGLGRALDLEVVAEGIETADDLATLQAMGCPFMQGFHLGRPQPAEDILRSLEDLADRPRPIHLHGSRPSF</sequence>
<dbReference type="PANTHER" id="PTHR33121">
    <property type="entry name" value="CYCLIC DI-GMP PHOSPHODIESTERASE PDEF"/>
    <property type="match status" value="1"/>
</dbReference>
<dbReference type="PROSITE" id="PS50883">
    <property type="entry name" value="EAL"/>
    <property type="match status" value="1"/>
</dbReference>
<name>A0A921E3P6_9HYPH</name>
<dbReference type="Gene3D" id="3.30.70.270">
    <property type="match status" value="1"/>
</dbReference>
<dbReference type="CDD" id="cd01949">
    <property type="entry name" value="GGDEF"/>
    <property type="match status" value="1"/>
</dbReference>
<accession>A0A921E3P6</accession>
<dbReference type="Pfam" id="PF00563">
    <property type="entry name" value="EAL"/>
    <property type="match status" value="1"/>
</dbReference>
<dbReference type="Gene3D" id="3.20.20.450">
    <property type="entry name" value="EAL domain"/>
    <property type="match status" value="1"/>
</dbReference>
<evidence type="ECO:0000259" key="2">
    <source>
        <dbReference type="PROSITE" id="PS50883"/>
    </source>
</evidence>
<keyword evidence="1" id="KW-0812">Transmembrane</keyword>
<dbReference type="CDD" id="cd01948">
    <property type="entry name" value="EAL"/>
    <property type="match status" value="1"/>
</dbReference>
<feature type="transmembrane region" description="Helical" evidence="1">
    <location>
        <begin position="129"/>
        <end position="150"/>
    </location>
</feature>
<reference evidence="4" key="2">
    <citation type="submission" date="2021-09" db="EMBL/GenBank/DDBJ databases">
        <authorList>
            <person name="Gilroy R."/>
        </authorList>
    </citation>
    <scope>NUCLEOTIDE SEQUENCE</scope>
    <source>
        <strain evidence="4">316</strain>
    </source>
</reference>
<dbReference type="InterPro" id="IPR001633">
    <property type="entry name" value="EAL_dom"/>
</dbReference>
<feature type="transmembrane region" description="Helical" evidence="1">
    <location>
        <begin position="98"/>
        <end position="117"/>
    </location>
</feature>
<dbReference type="InterPro" id="IPR035919">
    <property type="entry name" value="EAL_sf"/>
</dbReference>
<gene>
    <name evidence="4" type="ORF">K8W01_12690</name>
</gene>
<evidence type="ECO:0000259" key="3">
    <source>
        <dbReference type="PROSITE" id="PS50887"/>
    </source>
</evidence>
<evidence type="ECO:0000256" key="1">
    <source>
        <dbReference type="SAM" id="Phobius"/>
    </source>
</evidence>
<feature type="domain" description="GGDEF" evidence="3">
    <location>
        <begin position="263"/>
        <end position="393"/>
    </location>
</feature>